<dbReference type="PANTHER" id="PTHR21028:SF2">
    <property type="entry name" value="CYTH DOMAIN-CONTAINING PROTEIN"/>
    <property type="match status" value="1"/>
</dbReference>
<dbReference type="NCBIfam" id="TIGR00318">
    <property type="entry name" value="cyaB"/>
    <property type="match status" value="1"/>
</dbReference>
<name>A0A5B9D8R0_9ARCH</name>
<dbReference type="Pfam" id="PF01928">
    <property type="entry name" value="CYTH"/>
    <property type="match status" value="1"/>
</dbReference>
<gene>
    <name evidence="2" type="primary">cyaB</name>
    <name evidence="2" type="ORF">DSAG12_01279</name>
</gene>
<evidence type="ECO:0000313" key="2">
    <source>
        <dbReference type="EMBL" id="QEE15453.1"/>
    </source>
</evidence>
<dbReference type="GeneID" id="41329271"/>
<protein>
    <submittedName>
        <fullName evidence="2">Class IV adenylate cyclase</fullName>
    </submittedName>
</protein>
<sequence length="199" mass="23478">MLEIETKIKIDNIILLKKKLEKFNAKNCAILDQIDTYYNYPVESRDFSKTDEALRLRKTTESDPITLKKLKEVVDLTYKGPNLDKEIKTRIEHVCHVIEAEKIEEILKALSFKDVISINKHREVFELNYNDNKIEVLIDIIENLPGSYFEAEILVKDDKMIEYYKNVLFSFIQECGYSKKDILPDTYLEMVLEKIAKKY</sequence>
<evidence type="ECO:0000313" key="3">
    <source>
        <dbReference type="Proteomes" id="UP000321408"/>
    </source>
</evidence>
<dbReference type="SUPFAM" id="SSF55154">
    <property type="entry name" value="CYTH-like phosphatases"/>
    <property type="match status" value="1"/>
</dbReference>
<reference evidence="2 3" key="2">
    <citation type="journal article" date="2024" name="Int. J. Syst. Evol. Microbiol.">
        <title>Promethearchaeum syntrophicum gen. nov., sp. nov., an anaerobic, obligately syntrophic archaeon, the first isolate of the lineage 'Asgard' archaea, and proposal of the new archaeal phylum Promethearchaeota phyl. nov. and kingdom Promethearchaeati regn. nov.</title>
        <authorList>
            <person name="Imachi H."/>
            <person name="Nobu M.K."/>
            <person name="Kato S."/>
            <person name="Takaki Y."/>
            <person name="Miyazaki M."/>
            <person name="Miyata M."/>
            <person name="Ogawara M."/>
            <person name="Saito Y."/>
            <person name="Sakai S."/>
            <person name="Tahara Y.O."/>
            <person name="Takano Y."/>
            <person name="Tasumi E."/>
            <person name="Uematsu K."/>
            <person name="Yoshimura T."/>
            <person name="Itoh T."/>
            <person name="Ohkuma M."/>
            <person name="Takai K."/>
        </authorList>
    </citation>
    <scope>NUCLEOTIDE SEQUENCE [LARGE SCALE GENOMIC DNA]</scope>
    <source>
        <strain evidence="2 3">MK-D1</strain>
    </source>
</reference>
<feature type="domain" description="CYTH" evidence="1">
    <location>
        <begin position="1"/>
        <end position="193"/>
    </location>
</feature>
<dbReference type="PROSITE" id="PS51707">
    <property type="entry name" value="CYTH"/>
    <property type="match status" value="1"/>
</dbReference>
<evidence type="ECO:0000259" key="1">
    <source>
        <dbReference type="PROSITE" id="PS51707"/>
    </source>
</evidence>
<dbReference type="AlphaFoldDB" id="A0A5B9D8R0"/>
<keyword evidence="3" id="KW-1185">Reference proteome</keyword>
<accession>A0A5B9D8R0</accession>
<reference evidence="2 3" key="1">
    <citation type="journal article" date="2020" name="Nature">
        <title>Isolation of an archaeon at the prokaryote-eukaryote interface.</title>
        <authorList>
            <person name="Imachi H."/>
            <person name="Nobu M.K."/>
            <person name="Nakahara N."/>
            <person name="Morono Y."/>
            <person name="Ogawara M."/>
            <person name="Takaki Y."/>
            <person name="Takano Y."/>
            <person name="Uematsu K."/>
            <person name="Ikuta T."/>
            <person name="Ito M."/>
            <person name="Matsui Y."/>
            <person name="Miyazaki M."/>
            <person name="Murata K."/>
            <person name="Saito Y."/>
            <person name="Sakai S."/>
            <person name="Song C."/>
            <person name="Tasumi E."/>
            <person name="Yamanaka Y."/>
            <person name="Yamaguchi T."/>
            <person name="Kamagata Y."/>
            <person name="Tamaki H."/>
            <person name="Takai K."/>
        </authorList>
    </citation>
    <scope>NUCLEOTIDE SEQUENCE [LARGE SCALE GENOMIC DNA]</scope>
    <source>
        <strain evidence="2 3">MK-D1</strain>
    </source>
</reference>
<dbReference type="Proteomes" id="UP000321408">
    <property type="component" value="Chromosome"/>
</dbReference>
<dbReference type="Gene3D" id="2.40.320.10">
    <property type="entry name" value="Hypothetical Protein Pfu-838710-001"/>
    <property type="match status" value="1"/>
</dbReference>
<dbReference type="OrthoDB" id="46040at2157"/>
<dbReference type="RefSeq" id="WP_147662361.1">
    <property type="nucleotide sequence ID" value="NZ_CP042905.2"/>
</dbReference>
<proteinExistence type="predicted"/>
<dbReference type="EMBL" id="CP042905">
    <property type="protein sequence ID" value="QEE15453.1"/>
    <property type="molecule type" value="Genomic_DNA"/>
</dbReference>
<dbReference type="InterPro" id="IPR033469">
    <property type="entry name" value="CYTH-like_dom_sf"/>
</dbReference>
<dbReference type="KEGG" id="psyt:DSAG12_01279"/>
<dbReference type="SMART" id="SM01118">
    <property type="entry name" value="CYTH"/>
    <property type="match status" value="1"/>
</dbReference>
<dbReference type="InterPro" id="IPR023577">
    <property type="entry name" value="CYTH_domain"/>
</dbReference>
<dbReference type="CDD" id="cd07890">
    <property type="entry name" value="CYTH-like_AC_IV-like"/>
    <property type="match status" value="1"/>
</dbReference>
<dbReference type="PANTHER" id="PTHR21028">
    <property type="entry name" value="SI:CH211-156B7.4"/>
    <property type="match status" value="1"/>
</dbReference>
<organism evidence="2 3">
    <name type="scientific">Promethearchaeum syntrophicum</name>
    <dbReference type="NCBI Taxonomy" id="2594042"/>
    <lineage>
        <taxon>Archaea</taxon>
        <taxon>Promethearchaeati</taxon>
        <taxon>Promethearchaeota</taxon>
        <taxon>Promethearchaeia</taxon>
        <taxon>Promethearchaeales</taxon>
        <taxon>Promethearchaeaceae</taxon>
        <taxon>Promethearchaeum</taxon>
    </lineage>
</organism>
<dbReference type="InterPro" id="IPR008173">
    <property type="entry name" value="Adenylyl_cyclase_CyaB"/>
</dbReference>